<name>E2AC41_CAMFO</name>
<protein>
    <submittedName>
        <fullName evidence="1">Uncharacterized protein</fullName>
    </submittedName>
</protein>
<accession>E2AC41</accession>
<feature type="non-terminal residue" evidence="1">
    <location>
        <position position="43"/>
    </location>
</feature>
<dbReference type="EMBL" id="GL438401">
    <property type="protein sequence ID" value="EFN68999.1"/>
    <property type="molecule type" value="Genomic_DNA"/>
</dbReference>
<evidence type="ECO:0000313" key="1">
    <source>
        <dbReference type="EMBL" id="EFN68999.1"/>
    </source>
</evidence>
<keyword evidence="2" id="KW-1185">Reference proteome</keyword>
<dbReference type="Proteomes" id="UP000000311">
    <property type="component" value="Unassembled WGS sequence"/>
</dbReference>
<dbReference type="AlphaFoldDB" id="E2AC41"/>
<dbReference type="InParanoid" id="E2AC41"/>
<sequence length="43" mass="5037">YEKLRCLKKDYYPDNVTITEHGASVHLQSLLNHTIHRIISSLE</sequence>
<reference evidence="1 2" key="1">
    <citation type="journal article" date="2010" name="Science">
        <title>Genomic comparison of the ants Camponotus floridanus and Harpegnathos saltator.</title>
        <authorList>
            <person name="Bonasio R."/>
            <person name="Zhang G."/>
            <person name="Ye C."/>
            <person name="Mutti N.S."/>
            <person name="Fang X."/>
            <person name="Qin N."/>
            <person name="Donahue G."/>
            <person name="Yang P."/>
            <person name="Li Q."/>
            <person name="Li C."/>
            <person name="Zhang P."/>
            <person name="Huang Z."/>
            <person name="Berger S.L."/>
            <person name="Reinberg D."/>
            <person name="Wang J."/>
            <person name="Liebig J."/>
        </authorList>
    </citation>
    <scope>NUCLEOTIDE SEQUENCE [LARGE SCALE GENOMIC DNA]</scope>
    <source>
        <strain evidence="2">C129</strain>
    </source>
</reference>
<gene>
    <name evidence="1" type="ORF">EAG_02566</name>
</gene>
<organism evidence="2">
    <name type="scientific">Camponotus floridanus</name>
    <name type="common">Florida carpenter ant</name>
    <dbReference type="NCBI Taxonomy" id="104421"/>
    <lineage>
        <taxon>Eukaryota</taxon>
        <taxon>Metazoa</taxon>
        <taxon>Ecdysozoa</taxon>
        <taxon>Arthropoda</taxon>
        <taxon>Hexapoda</taxon>
        <taxon>Insecta</taxon>
        <taxon>Pterygota</taxon>
        <taxon>Neoptera</taxon>
        <taxon>Endopterygota</taxon>
        <taxon>Hymenoptera</taxon>
        <taxon>Apocrita</taxon>
        <taxon>Aculeata</taxon>
        <taxon>Formicoidea</taxon>
        <taxon>Formicidae</taxon>
        <taxon>Formicinae</taxon>
        <taxon>Camponotus</taxon>
    </lineage>
</organism>
<evidence type="ECO:0000313" key="2">
    <source>
        <dbReference type="Proteomes" id="UP000000311"/>
    </source>
</evidence>
<feature type="non-terminal residue" evidence="1">
    <location>
        <position position="1"/>
    </location>
</feature>
<proteinExistence type="predicted"/>